<proteinExistence type="predicted"/>
<evidence type="ECO:0008006" key="5">
    <source>
        <dbReference type="Google" id="ProtNLM"/>
    </source>
</evidence>
<reference evidence="3" key="1">
    <citation type="submission" date="2020-05" db="EMBL/GenBank/DDBJ databases">
        <title>High-Quality Genomes of Partial-Nitritation/Anammox System by Hierarchical Clustering Based Hybrid Assembly.</title>
        <authorList>
            <person name="Liu L."/>
            <person name="Wang Y."/>
            <person name="Che Y."/>
            <person name="Chen Y."/>
            <person name="Xia Y."/>
            <person name="Luo R."/>
            <person name="Cheng S.H."/>
            <person name="Zheng C."/>
            <person name="Zhang T."/>
        </authorList>
    </citation>
    <scope>NUCLEOTIDE SEQUENCE</scope>
    <source>
        <strain evidence="3">H1_PAT1</strain>
    </source>
</reference>
<keyword evidence="1" id="KW-0812">Transmembrane</keyword>
<feature type="transmembrane region" description="Helical" evidence="1">
    <location>
        <begin position="156"/>
        <end position="174"/>
    </location>
</feature>
<keyword evidence="1" id="KW-0472">Membrane</keyword>
<name>A0A928TUZ0_UNCKA</name>
<comment type="caution">
    <text evidence="3">The sequence shown here is derived from an EMBL/GenBank/DDBJ whole genome shotgun (WGS) entry which is preliminary data.</text>
</comment>
<evidence type="ECO:0000256" key="2">
    <source>
        <dbReference type="SAM" id="SignalP"/>
    </source>
</evidence>
<keyword evidence="2" id="KW-0732">Signal</keyword>
<gene>
    <name evidence="3" type="ORF">HS096_00665</name>
</gene>
<feature type="signal peptide" evidence="2">
    <location>
        <begin position="1"/>
        <end position="22"/>
    </location>
</feature>
<feature type="transmembrane region" description="Helical" evidence="1">
    <location>
        <begin position="50"/>
        <end position="67"/>
    </location>
</feature>
<feature type="transmembrane region" description="Helical" evidence="1">
    <location>
        <begin position="79"/>
        <end position="96"/>
    </location>
</feature>
<accession>A0A928TUZ0</accession>
<dbReference type="Proteomes" id="UP000710385">
    <property type="component" value="Unassembled WGS sequence"/>
</dbReference>
<evidence type="ECO:0000313" key="4">
    <source>
        <dbReference type="Proteomes" id="UP000710385"/>
    </source>
</evidence>
<dbReference type="AlphaFoldDB" id="A0A928TUZ0"/>
<evidence type="ECO:0000256" key="1">
    <source>
        <dbReference type="SAM" id="Phobius"/>
    </source>
</evidence>
<evidence type="ECO:0000313" key="3">
    <source>
        <dbReference type="EMBL" id="MBE7524900.1"/>
    </source>
</evidence>
<organism evidence="3 4">
    <name type="scientific">candidate division WWE3 bacterium</name>
    <dbReference type="NCBI Taxonomy" id="2053526"/>
    <lineage>
        <taxon>Bacteria</taxon>
        <taxon>Katanobacteria</taxon>
    </lineage>
</organism>
<protein>
    <recommendedName>
        <fullName evidence="5">Urease accessory protein UreH-like transmembrane domain-containing protein</fullName>
    </recommendedName>
</protein>
<feature type="transmembrane region" description="Helical" evidence="1">
    <location>
        <begin position="116"/>
        <end position="135"/>
    </location>
</feature>
<feature type="chain" id="PRO_5037334107" description="Urease accessory protein UreH-like transmembrane domain-containing protein" evidence="2">
    <location>
        <begin position="23"/>
        <end position="175"/>
    </location>
</feature>
<keyword evidence="1" id="KW-1133">Transmembrane helix</keyword>
<dbReference type="EMBL" id="JABTTY010000001">
    <property type="protein sequence ID" value="MBE7524900.1"/>
    <property type="molecule type" value="Genomic_DNA"/>
</dbReference>
<sequence>MRTKKVATLISLGLLTPGIALAHCPLCTAGAGLAAVIATRFGVSSGATGIFIGAFAVAMGAWISRLLPKKYVPHQETAITAFSFLTTVIPLLPLLTQYSSIYVDIGGAYGSWLNRTYLINLFVAGSVLGGTLMLISPRLSGWVTNIRQGRQVPYQGIALTFTLLILSAFITEVVV</sequence>